<sequence>MIFYTCRNRNKETGAPLPCTDTRCETSLCPVCKGRAEAASEIYWCGHCRVPLYEETCSLCGQKGKRLTTDIRPVFPEERLFIEIVMGKPFEYLKESVWNGTGNRYYVNGQKLPFSISRLKELDQDAVRFQYEQLKEQNTEEYFKEYRDRFVKANRVRFQKIVEEAGNFIRKSACDADVMDMFVSFSGGKDSTVTSDLVTRALSNPEIVHIFGDTTLEFPSTYEYISRFRREHPRTPVLSARNKEKDFEAMCRVVGPPSRVMRWCCTVFKTGMIQKKIRSLFRDKSRILTFYGIRRSESVSRNKYERETDSPKITKQRIVSPVIDWMDFDIWLYLLTRGIDFNSAYRLGYARVGCWCCPNNSEWSEFLSSVHMQRQSEQFHRLLVEFAESIGKEDAEVYVREGGWKARQGGNGVPYAGKAVVSFQPCALEENAFRYELQRPVSKELFELFRPFGYLDYDMGNQALGEVYVHNKKGEILLKLQGRIGSKELKVTIVNVRLAGAGDLKTAEERVKCQLTKYQMCIGCMACESVCRFNALSIKEQKDGKVRYRISEEKCLRCAECVNHFTAGCYMRKVLAVKRT</sequence>
<dbReference type="EMBL" id="SRYA01000055">
    <property type="protein sequence ID" value="TGY91521.1"/>
    <property type="molecule type" value="Genomic_DNA"/>
</dbReference>
<proteinExistence type="predicted"/>
<gene>
    <name evidence="1" type="ORF">E5329_20795</name>
</gene>
<protein>
    <submittedName>
        <fullName evidence="1">4Fe-4S dicluster domain-containing protein</fullName>
    </submittedName>
</protein>
<keyword evidence="2" id="KW-1185">Reference proteome</keyword>
<organism evidence="1 2">
    <name type="scientific">Petralouisia muris</name>
    <dbReference type="NCBI Taxonomy" id="3032872"/>
    <lineage>
        <taxon>Bacteria</taxon>
        <taxon>Bacillati</taxon>
        <taxon>Bacillota</taxon>
        <taxon>Clostridia</taxon>
        <taxon>Lachnospirales</taxon>
        <taxon>Lachnospiraceae</taxon>
        <taxon>Petralouisia</taxon>
    </lineage>
</organism>
<accession>A0AC61RR11</accession>
<evidence type="ECO:0000313" key="2">
    <source>
        <dbReference type="Proteomes" id="UP000304953"/>
    </source>
</evidence>
<reference evidence="1" key="1">
    <citation type="submission" date="2019-04" db="EMBL/GenBank/DDBJ databases">
        <title>Microbes associate with the intestines of laboratory mice.</title>
        <authorList>
            <person name="Navarre W."/>
            <person name="Wong E."/>
            <person name="Huang K."/>
            <person name="Tropini C."/>
            <person name="Ng K."/>
            <person name="Yu B."/>
        </authorList>
    </citation>
    <scope>NUCLEOTIDE SEQUENCE</scope>
    <source>
        <strain evidence="1">NM01_1-7b</strain>
    </source>
</reference>
<comment type="caution">
    <text evidence="1">The sequence shown here is derived from an EMBL/GenBank/DDBJ whole genome shotgun (WGS) entry which is preliminary data.</text>
</comment>
<evidence type="ECO:0000313" key="1">
    <source>
        <dbReference type="EMBL" id="TGY91521.1"/>
    </source>
</evidence>
<name>A0AC61RR11_9FIRM</name>
<dbReference type="Proteomes" id="UP000304953">
    <property type="component" value="Unassembled WGS sequence"/>
</dbReference>